<keyword evidence="14" id="KW-1185">Reference proteome</keyword>
<evidence type="ECO:0000256" key="6">
    <source>
        <dbReference type="ARBA" id="ARBA00022692"/>
    </source>
</evidence>
<dbReference type="PANTHER" id="PTHR33446:SF2">
    <property type="entry name" value="PROTEIN TONB"/>
    <property type="match status" value="1"/>
</dbReference>
<evidence type="ECO:0000256" key="2">
    <source>
        <dbReference type="ARBA" id="ARBA00006555"/>
    </source>
</evidence>
<dbReference type="InterPro" id="IPR037682">
    <property type="entry name" value="TonB_C"/>
</dbReference>
<evidence type="ECO:0000256" key="10">
    <source>
        <dbReference type="SAM" id="MobiDB-lite"/>
    </source>
</evidence>
<reference evidence="13 14" key="1">
    <citation type="submission" date="2021-06" db="EMBL/GenBank/DDBJ databases">
        <title>Leclercia pneumoniae sp. nov.</title>
        <authorList>
            <person name="Hoenemann M."/>
            <person name="Viehweger A."/>
            <person name="Dietze N."/>
        </authorList>
    </citation>
    <scope>NUCLEOTIDE SEQUENCE [LARGE SCALE GENOMIC DNA]</scope>
    <source>
        <strain evidence="14">49125</strain>
    </source>
</reference>
<proteinExistence type="inferred from homology"/>
<evidence type="ECO:0000256" key="11">
    <source>
        <dbReference type="SAM" id="Phobius"/>
    </source>
</evidence>
<evidence type="ECO:0000313" key="14">
    <source>
        <dbReference type="Proteomes" id="UP000683497"/>
    </source>
</evidence>
<keyword evidence="9 11" id="KW-0472">Membrane</keyword>
<evidence type="ECO:0000256" key="7">
    <source>
        <dbReference type="ARBA" id="ARBA00022927"/>
    </source>
</evidence>
<dbReference type="EMBL" id="CP076838">
    <property type="protein sequence ID" value="QWW77828.1"/>
    <property type="molecule type" value="Genomic_DNA"/>
</dbReference>
<comment type="subcellular location">
    <subcellularLocation>
        <location evidence="1">Cell inner membrane</location>
        <topology evidence="1">Single-pass membrane protein</topology>
        <orientation evidence="1">Periplasmic side</orientation>
    </subcellularLocation>
</comment>
<feature type="compositionally biased region" description="Basic residues" evidence="10">
    <location>
        <begin position="110"/>
        <end position="120"/>
    </location>
</feature>
<dbReference type="SUPFAM" id="SSF74653">
    <property type="entry name" value="TolA/TonB C-terminal domain"/>
    <property type="match status" value="1"/>
</dbReference>
<keyword evidence="5" id="KW-0997">Cell inner membrane</keyword>
<evidence type="ECO:0000256" key="1">
    <source>
        <dbReference type="ARBA" id="ARBA00004383"/>
    </source>
</evidence>
<dbReference type="NCBIfam" id="TIGR01352">
    <property type="entry name" value="tonB_Cterm"/>
    <property type="match status" value="1"/>
</dbReference>
<evidence type="ECO:0000256" key="4">
    <source>
        <dbReference type="ARBA" id="ARBA00022475"/>
    </source>
</evidence>
<evidence type="ECO:0000256" key="8">
    <source>
        <dbReference type="ARBA" id="ARBA00022989"/>
    </source>
</evidence>
<dbReference type="Gene3D" id="3.30.1150.10">
    <property type="match status" value="1"/>
</dbReference>
<accession>A0ABX8JRW0</accession>
<protein>
    <submittedName>
        <fullName evidence="13">TonB family protein</fullName>
    </submittedName>
</protein>
<keyword evidence="8 11" id="KW-1133">Transmembrane helix</keyword>
<dbReference type="InterPro" id="IPR051045">
    <property type="entry name" value="TonB-dependent_transducer"/>
</dbReference>
<feature type="transmembrane region" description="Helical" evidence="11">
    <location>
        <begin position="12"/>
        <end position="33"/>
    </location>
</feature>
<keyword evidence="3" id="KW-0813">Transport</keyword>
<evidence type="ECO:0000256" key="5">
    <source>
        <dbReference type="ARBA" id="ARBA00022519"/>
    </source>
</evidence>
<feature type="compositionally biased region" description="Basic and acidic residues" evidence="10">
    <location>
        <begin position="81"/>
        <end position="99"/>
    </location>
</feature>
<dbReference type="PROSITE" id="PS52015">
    <property type="entry name" value="TONB_CTD"/>
    <property type="match status" value="1"/>
</dbReference>
<evidence type="ECO:0000256" key="3">
    <source>
        <dbReference type="ARBA" id="ARBA00022448"/>
    </source>
</evidence>
<keyword evidence="6 11" id="KW-0812">Transmembrane</keyword>
<evidence type="ECO:0000256" key="9">
    <source>
        <dbReference type="ARBA" id="ARBA00023136"/>
    </source>
</evidence>
<dbReference type="Pfam" id="PF03544">
    <property type="entry name" value="TonB_C"/>
    <property type="match status" value="1"/>
</dbReference>
<comment type="similarity">
    <text evidence="2">Belongs to the TonB family.</text>
</comment>
<gene>
    <name evidence="13" type="ORF">KQ929_11065</name>
</gene>
<evidence type="ECO:0000313" key="13">
    <source>
        <dbReference type="EMBL" id="QWW77828.1"/>
    </source>
</evidence>
<name>A0ABX8JRW0_9ENTR</name>
<feature type="region of interest" description="Disordered" evidence="10">
    <location>
        <begin position="59"/>
        <end position="144"/>
    </location>
</feature>
<organism evidence="13 14">
    <name type="scientific">Leclercia pneumoniae</name>
    <dbReference type="NCBI Taxonomy" id="2815358"/>
    <lineage>
        <taxon>Bacteria</taxon>
        <taxon>Pseudomonadati</taxon>
        <taxon>Pseudomonadota</taxon>
        <taxon>Gammaproteobacteria</taxon>
        <taxon>Enterobacterales</taxon>
        <taxon>Enterobacteriaceae</taxon>
        <taxon>Leclercia</taxon>
    </lineage>
</organism>
<keyword evidence="4" id="KW-1003">Cell membrane</keyword>
<keyword evidence="7" id="KW-0653">Protein transport</keyword>
<evidence type="ECO:0000259" key="12">
    <source>
        <dbReference type="PROSITE" id="PS52015"/>
    </source>
</evidence>
<feature type="domain" description="TonB C-terminal" evidence="12">
    <location>
        <begin position="166"/>
        <end position="260"/>
    </location>
</feature>
<sequence length="260" mass="28630">MNAQITALPRASWLRSGAASVLFHFALAMPFLLHFTREQDAPMPAAVMMEQSTEFEVSLIHPDSPPGISQQRSLEAMSEQETARQKEAPALPERDDAEVKLAAASPKPESRKKREIKKKAQREQKEEKGNASMTSLAAPPVQTVQTQRTAAPLDTDSAHISQRKIGWESLVKGKINKMRNYPQDARRRKRSGTAVIMFRVNERGDVLSSQLVSSSGTLSLDRAALMALEKASPLPPPPKEIVKSGMQIVTLPVEFGLTNI</sequence>
<dbReference type="InterPro" id="IPR006260">
    <property type="entry name" value="TonB/TolA_C"/>
</dbReference>
<dbReference type="Proteomes" id="UP000683497">
    <property type="component" value="Chromosome"/>
</dbReference>
<dbReference type="PANTHER" id="PTHR33446">
    <property type="entry name" value="PROTEIN TONB-RELATED"/>
    <property type="match status" value="1"/>
</dbReference>